<keyword evidence="3" id="KW-1185">Reference proteome</keyword>
<dbReference type="Proteomes" id="UP001597402">
    <property type="component" value="Unassembled WGS sequence"/>
</dbReference>
<organism evidence="2 3">
    <name type="scientific">Blastococcus deserti</name>
    <dbReference type="NCBI Taxonomy" id="2259033"/>
    <lineage>
        <taxon>Bacteria</taxon>
        <taxon>Bacillati</taxon>
        <taxon>Actinomycetota</taxon>
        <taxon>Actinomycetes</taxon>
        <taxon>Geodermatophilales</taxon>
        <taxon>Geodermatophilaceae</taxon>
        <taxon>Blastococcus</taxon>
    </lineage>
</organism>
<sequence length="230" mass="23902">MTETSTAAPLHSGPVVGDHEVGRSARAVRRWVLIVAPTAAGVLAIGGAIADPAVGLEGREVYELYAANPEPLQWKSVLYHFSYALWGLAALMLAGLVRRRGSWPANVAGLLGLLGISSVPGFLMFDFYDSAVGQVHGVDGLLAVNEAMEPMWGVGVMGATGLVGFLLCLPVAVLAAWRAGLLRWWGALTPITGLAVGLMLIGATVPGWAVVTVGYAVLSVDLARGVPHDA</sequence>
<keyword evidence="1" id="KW-0812">Transmembrane</keyword>
<feature type="transmembrane region" description="Helical" evidence="1">
    <location>
        <begin position="77"/>
        <end position="96"/>
    </location>
</feature>
<protein>
    <recommendedName>
        <fullName evidence="4">DUF998 domain-containing protein</fullName>
    </recommendedName>
</protein>
<evidence type="ECO:0000256" key="1">
    <source>
        <dbReference type="SAM" id="Phobius"/>
    </source>
</evidence>
<evidence type="ECO:0000313" key="3">
    <source>
        <dbReference type="Proteomes" id="UP001597402"/>
    </source>
</evidence>
<evidence type="ECO:0000313" key="2">
    <source>
        <dbReference type="EMBL" id="MFD2090761.1"/>
    </source>
</evidence>
<keyword evidence="1" id="KW-0472">Membrane</keyword>
<feature type="transmembrane region" description="Helical" evidence="1">
    <location>
        <begin position="184"/>
        <end position="209"/>
    </location>
</feature>
<feature type="transmembrane region" description="Helical" evidence="1">
    <location>
        <begin position="151"/>
        <end position="177"/>
    </location>
</feature>
<comment type="caution">
    <text evidence="2">The sequence shown here is derived from an EMBL/GenBank/DDBJ whole genome shotgun (WGS) entry which is preliminary data.</text>
</comment>
<proteinExistence type="predicted"/>
<dbReference type="RefSeq" id="WP_376872133.1">
    <property type="nucleotide sequence ID" value="NZ_JBHUHP010000002.1"/>
</dbReference>
<feature type="transmembrane region" description="Helical" evidence="1">
    <location>
        <begin position="103"/>
        <end position="125"/>
    </location>
</feature>
<gene>
    <name evidence="2" type="ORF">ACFSHS_04165</name>
</gene>
<keyword evidence="1" id="KW-1133">Transmembrane helix</keyword>
<evidence type="ECO:0008006" key="4">
    <source>
        <dbReference type="Google" id="ProtNLM"/>
    </source>
</evidence>
<dbReference type="EMBL" id="JBHUHP010000002">
    <property type="protein sequence ID" value="MFD2090761.1"/>
    <property type="molecule type" value="Genomic_DNA"/>
</dbReference>
<feature type="transmembrane region" description="Helical" evidence="1">
    <location>
        <begin position="31"/>
        <end position="50"/>
    </location>
</feature>
<name>A0ABW4X7Q5_9ACTN</name>
<reference evidence="3" key="1">
    <citation type="journal article" date="2019" name="Int. J. Syst. Evol. Microbiol.">
        <title>The Global Catalogue of Microorganisms (GCM) 10K type strain sequencing project: providing services to taxonomists for standard genome sequencing and annotation.</title>
        <authorList>
            <consortium name="The Broad Institute Genomics Platform"/>
            <consortium name="The Broad Institute Genome Sequencing Center for Infectious Disease"/>
            <person name="Wu L."/>
            <person name="Ma J."/>
        </authorList>
    </citation>
    <scope>NUCLEOTIDE SEQUENCE [LARGE SCALE GENOMIC DNA]</scope>
    <source>
        <strain evidence="3">JCM 3338</strain>
    </source>
</reference>
<accession>A0ABW4X7Q5</accession>